<dbReference type="AlphaFoldDB" id="A0AA91Q3J7"/>
<feature type="compositionally biased region" description="Basic and acidic residues" evidence="4">
    <location>
        <begin position="175"/>
        <end position="197"/>
    </location>
</feature>
<protein>
    <submittedName>
        <fullName evidence="6">Histone deacetylase complex subunit</fullName>
    </submittedName>
</protein>
<dbReference type="PROSITE" id="PS01359">
    <property type="entry name" value="ZF_PHD_1"/>
    <property type="match status" value="1"/>
</dbReference>
<dbReference type="Gene3D" id="3.30.40.10">
    <property type="entry name" value="Zinc/RING finger domain, C3HC4 (zinc finger)"/>
    <property type="match status" value="1"/>
</dbReference>
<dbReference type="InterPro" id="IPR053051">
    <property type="entry name" value="HDAC_complex_subunit"/>
</dbReference>
<feature type="compositionally biased region" description="Polar residues" evidence="4">
    <location>
        <begin position="243"/>
        <end position="253"/>
    </location>
</feature>
<reference evidence="6 7" key="1">
    <citation type="submission" date="2017-04" db="EMBL/GenBank/DDBJ databases">
        <title>Draft genome of the yeast Clavispora lusitaniae type strain CBS 6936.</title>
        <authorList>
            <person name="Durrens P."/>
            <person name="Klopp C."/>
            <person name="Biteau N."/>
            <person name="Fitton-Ouhabi V."/>
            <person name="Dementhon K."/>
            <person name="Accoceberry I."/>
            <person name="Sherman D.J."/>
            <person name="Noel T."/>
        </authorList>
    </citation>
    <scope>NUCLEOTIDE SEQUENCE [LARGE SCALE GENOMIC DNA]</scope>
    <source>
        <strain evidence="6 7">CBS 6936</strain>
    </source>
</reference>
<accession>A0AA91Q3J7</accession>
<dbReference type="Proteomes" id="UP000195602">
    <property type="component" value="Unassembled WGS sequence"/>
</dbReference>
<feature type="compositionally biased region" description="Basic and acidic residues" evidence="4">
    <location>
        <begin position="228"/>
        <end position="242"/>
    </location>
</feature>
<evidence type="ECO:0000259" key="5">
    <source>
        <dbReference type="SMART" id="SM00249"/>
    </source>
</evidence>
<name>A0AA91Q3J7_CLALS</name>
<gene>
    <name evidence="6" type="ORF">A9F13_02g01188</name>
</gene>
<dbReference type="InterPro" id="IPR019786">
    <property type="entry name" value="Zinc_finger_PHD-type_CS"/>
</dbReference>
<dbReference type="EMBL" id="LYUB02000002">
    <property type="protein sequence ID" value="OVF10320.1"/>
    <property type="molecule type" value="Genomic_DNA"/>
</dbReference>
<proteinExistence type="predicted"/>
<feature type="compositionally biased region" description="Basic residues" evidence="4">
    <location>
        <begin position="217"/>
        <end position="227"/>
    </location>
</feature>
<dbReference type="SMART" id="SM00249">
    <property type="entry name" value="PHD"/>
    <property type="match status" value="1"/>
</dbReference>
<dbReference type="InterPro" id="IPR001965">
    <property type="entry name" value="Znf_PHD"/>
</dbReference>
<feature type="region of interest" description="Disordered" evidence="4">
    <location>
        <begin position="123"/>
        <end position="253"/>
    </location>
</feature>
<evidence type="ECO:0000256" key="3">
    <source>
        <dbReference type="ARBA" id="ARBA00022833"/>
    </source>
</evidence>
<dbReference type="PANTHER" id="PTHR47793">
    <property type="entry name" value="HISTONE DEACETYLASE COMPLEX SUBUNIT CTI6"/>
    <property type="match status" value="1"/>
</dbReference>
<keyword evidence="3" id="KW-0862">Zinc</keyword>
<dbReference type="PANTHER" id="PTHR47793:SF1">
    <property type="entry name" value="HISTONE DEACETYLASE COMPLEX SUBUNIT CTI6"/>
    <property type="match status" value="1"/>
</dbReference>
<dbReference type="KEGG" id="clus:A9F13_02g01188"/>
<dbReference type="GO" id="GO:0008270">
    <property type="term" value="F:zinc ion binding"/>
    <property type="evidence" value="ECO:0007669"/>
    <property type="project" value="UniProtKB-KW"/>
</dbReference>
<dbReference type="GO" id="GO:0061186">
    <property type="term" value="P:negative regulation of silent mating-type cassette heterochromatin formation"/>
    <property type="evidence" value="ECO:0007669"/>
    <property type="project" value="TreeGrafter"/>
</dbReference>
<dbReference type="GO" id="GO:0061188">
    <property type="term" value="P:negative regulation of rDNA heterochromatin formation"/>
    <property type="evidence" value="ECO:0007669"/>
    <property type="project" value="TreeGrafter"/>
</dbReference>
<dbReference type="SUPFAM" id="SSF57903">
    <property type="entry name" value="FYVE/PHD zinc finger"/>
    <property type="match status" value="1"/>
</dbReference>
<dbReference type="InterPro" id="IPR011011">
    <property type="entry name" value="Znf_FYVE_PHD"/>
</dbReference>
<feature type="compositionally biased region" description="Basic and acidic residues" evidence="4">
    <location>
        <begin position="7"/>
        <end position="16"/>
    </location>
</feature>
<comment type="caution">
    <text evidence="6">The sequence shown here is derived from an EMBL/GenBank/DDBJ whole genome shotgun (WGS) entry which is preliminary data.</text>
</comment>
<dbReference type="GO" id="GO:0070210">
    <property type="term" value="C:Rpd3L-Expanded complex"/>
    <property type="evidence" value="ECO:0007669"/>
    <property type="project" value="TreeGrafter"/>
</dbReference>
<feature type="domain" description="Zinc finger PHD-type" evidence="5">
    <location>
        <begin position="29"/>
        <end position="94"/>
    </location>
</feature>
<organism evidence="6 7">
    <name type="scientific">Clavispora lusitaniae</name>
    <name type="common">Candida lusitaniae</name>
    <dbReference type="NCBI Taxonomy" id="36911"/>
    <lineage>
        <taxon>Eukaryota</taxon>
        <taxon>Fungi</taxon>
        <taxon>Dikarya</taxon>
        <taxon>Ascomycota</taxon>
        <taxon>Saccharomycotina</taxon>
        <taxon>Pichiomycetes</taxon>
        <taxon>Metschnikowiaceae</taxon>
        <taxon>Clavispora</taxon>
    </lineage>
</organism>
<evidence type="ECO:0000313" key="6">
    <source>
        <dbReference type="EMBL" id="OVF10320.1"/>
    </source>
</evidence>
<evidence type="ECO:0000256" key="4">
    <source>
        <dbReference type="SAM" id="MobiDB-lite"/>
    </source>
</evidence>
<keyword evidence="2" id="KW-0863">Zinc-finger</keyword>
<evidence type="ECO:0000256" key="2">
    <source>
        <dbReference type="ARBA" id="ARBA00022771"/>
    </source>
</evidence>
<evidence type="ECO:0000256" key="1">
    <source>
        <dbReference type="ARBA" id="ARBA00022723"/>
    </source>
</evidence>
<sequence length="314" mass="35583">MSRRSRKSDDDSKPSDESADIDDQEEVTRCVCGNDELAAIDSSVSSLLQQEYHIKVDTGLFIQCDSCSVWQHGYCVGLFTSEDVPDKYWCEECKPDLHREVAAADGKRTLYRPVNDSRKKLIAASTVESPAPERADSASAPERPVRSRSRRSPPEASPEATGSDTNTRQARKERRHDDHDEQLQQALRESRSSDRAAEQGANSAAAESEEADEGRPGRKRPRPRPKSRPKDDKTSEASKDELLSQQSRPRFVNAQSTIYELRKRTGAILEWLGRTQMELEEERSAPSFDENLRLMERLTEKILAWEQRFGKYAP</sequence>
<keyword evidence="1" id="KW-0479">Metal-binding</keyword>
<dbReference type="InterPro" id="IPR013083">
    <property type="entry name" value="Znf_RING/FYVE/PHD"/>
</dbReference>
<evidence type="ECO:0000313" key="7">
    <source>
        <dbReference type="Proteomes" id="UP000195602"/>
    </source>
</evidence>
<feature type="region of interest" description="Disordered" evidence="4">
    <location>
        <begin position="1"/>
        <end position="25"/>
    </location>
</feature>
<dbReference type="Pfam" id="PF20826">
    <property type="entry name" value="PHD_5"/>
    <property type="match status" value="1"/>
</dbReference>
<dbReference type="GO" id="GO:0033698">
    <property type="term" value="C:Rpd3L complex"/>
    <property type="evidence" value="ECO:0007669"/>
    <property type="project" value="TreeGrafter"/>
</dbReference>